<protein>
    <submittedName>
        <fullName evidence="2">Uncharacterized protein</fullName>
    </submittedName>
</protein>
<evidence type="ECO:0000313" key="3">
    <source>
        <dbReference type="Proteomes" id="UP000809789"/>
    </source>
</evidence>
<evidence type="ECO:0000313" key="2">
    <source>
        <dbReference type="EMBL" id="KAG8631211.1"/>
    </source>
</evidence>
<reference evidence="2" key="1">
    <citation type="submission" date="2021-07" db="EMBL/GenBank/DDBJ databases">
        <title>Elsinoe batatas strain:CRI-CJ2 Genome sequencing and assembly.</title>
        <authorList>
            <person name="Huang L."/>
        </authorList>
    </citation>
    <scope>NUCLEOTIDE SEQUENCE</scope>
    <source>
        <strain evidence="2">CRI-CJ2</strain>
    </source>
</reference>
<feature type="compositionally biased region" description="Polar residues" evidence="1">
    <location>
        <begin position="35"/>
        <end position="46"/>
    </location>
</feature>
<comment type="caution">
    <text evidence="2">The sequence shown here is derived from an EMBL/GenBank/DDBJ whole genome shotgun (WGS) entry which is preliminary data.</text>
</comment>
<evidence type="ECO:0000256" key="1">
    <source>
        <dbReference type="SAM" id="MobiDB-lite"/>
    </source>
</evidence>
<dbReference type="AlphaFoldDB" id="A0A8K0L768"/>
<organism evidence="2 3">
    <name type="scientific">Elsinoe batatas</name>
    <dbReference type="NCBI Taxonomy" id="2601811"/>
    <lineage>
        <taxon>Eukaryota</taxon>
        <taxon>Fungi</taxon>
        <taxon>Dikarya</taxon>
        <taxon>Ascomycota</taxon>
        <taxon>Pezizomycotina</taxon>
        <taxon>Dothideomycetes</taxon>
        <taxon>Dothideomycetidae</taxon>
        <taxon>Myriangiales</taxon>
        <taxon>Elsinoaceae</taxon>
        <taxon>Elsinoe</taxon>
    </lineage>
</organism>
<keyword evidence="3" id="KW-1185">Reference proteome</keyword>
<dbReference type="Proteomes" id="UP000809789">
    <property type="component" value="Unassembled WGS sequence"/>
</dbReference>
<dbReference type="EMBL" id="JAESVG020000001">
    <property type="protein sequence ID" value="KAG8631211.1"/>
    <property type="molecule type" value="Genomic_DNA"/>
</dbReference>
<accession>A0A8K0L768</accession>
<dbReference type="OrthoDB" id="6220758at2759"/>
<proteinExistence type="predicted"/>
<name>A0A8K0L768_9PEZI</name>
<gene>
    <name evidence="2" type="ORF">KVT40_000351</name>
</gene>
<sequence>MAAIRLAPRWSSPVASSPSTFICRNCRSRLVPSARQFQTSQPQLASAQERGLLDESAPRSNPFAPGLGESEDGQRTPRGRRRRSGGDPGYTPAKTMDGLDWVGTKKWAEKIRDPKDRFEGWSRAGPAQVRPDNVQYFLEKITSDAFGGTEPAFDEASRLKVQQSVAKVTGIRLSDVQVQQIKSIKDLKRALMTKQREQKFSETFARGRDAELRGLPNVTISDSRVTMMDKENQRGRWKVIEQALRARGLPVLKKDATRQKLLL</sequence>
<feature type="region of interest" description="Disordered" evidence="1">
    <location>
        <begin position="34"/>
        <end position="98"/>
    </location>
</feature>